<feature type="domain" description="HECT" evidence="9">
    <location>
        <begin position="567"/>
        <end position="907"/>
    </location>
</feature>
<dbReference type="Pfam" id="PF00632">
    <property type="entry name" value="HECT"/>
    <property type="match status" value="1"/>
</dbReference>
<accession>A0AAD7UGQ5</accession>
<comment type="pathway">
    <text evidence="2">Protein modification; protein ubiquitination.</text>
</comment>
<gene>
    <name evidence="10" type="ORF">CTAYLR_000889</name>
</gene>
<keyword evidence="4" id="KW-0808">Transferase</keyword>
<keyword evidence="8" id="KW-0472">Membrane</keyword>
<protein>
    <recommendedName>
        <fullName evidence="3">HECT-type E3 ubiquitin transferase</fullName>
        <ecNumber evidence="3">2.3.2.26</ecNumber>
    </recommendedName>
</protein>
<proteinExistence type="predicted"/>
<keyword evidence="11" id="KW-1185">Reference proteome</keyword>
<evidence type="ECO:0000256" key="7">
    <source>
        <dbReference type="SAM" id="MobiDB-lite"/>
    </source>
</evidence>
<reference evidence="10" key="1">
    <citation type="submission" date="2023-01" db="EMBL/GenBank/DDBJ databases">
        <title>Metagenome sequencing of chrysophaentin producing Chrysophaeum taylorii.</title>
        <authorList>
            <person name="Davison J."/>
            <person name="Bewley C."/>
        </authorList>
    </citation>
    <scope>NUCLEOTIDE SEQUENCE</scope>
    <source>
        <strain evidence="10">NIES-1699</strain>
    </source>
</reference>
<evidence type="ECO:0000256" key="4">
    <source>
        <dbReference type="ARBA" id="ARBA00022679"/>
    </source>
</evidence>
<sequence>MFLRWWLRGSDGGADESAHDGGADESAHDGVAVLDANALADHKCAIGVADRVSGADGSAEQRAKRGSKLRANARADDGRAEPRADDGGTVRASDGSTESGTIDGRALGIAIVGSRATHENADARAFDRKAVDRGSVDGEAVPGADGRAHQDPEPGTLDPPRPRAYVFPYSAPEPAPVAGTLSAADATSHRPPEPAPPAPVAGTLFPADATSDSPPEPAPVAGTLFHADATSDSSPEPAPVAGTLFPADATSDSSSEPAPDAVPNFPTFAVPEFATIFPPEFAALAAPEPRAISESVARADLRADVGTDSNAVGRPDRVLVLGGAVVIVAAVGAFCCCLVLAAACKLPPIARKRRSFIESTQVARRLEEGGSSSNIPTTTTTTRPSAAAIPLVDDEEFADWDYADEEGDSGAGEEEEKKTHCVESYVQRRRGRVVRIAPSGTAKVSWVEGDAYAHALVRRLARPARGVDDSSPPRGGLYPGETLELVPAVEGYDVDAEDADLRSAVERADVWPFRRRHEAVEAALLKLRIPHAFGRVELKIRRSDCYAGAFKAYKKLSARAWRMGWFVKFHGEEGLDAGGLSREFWRLVMGRAFSDDFGLFRRSDSGDGTYDVVDAHDDEIVPRLPEYRFVGRCLAKMLFDRHGGCLEAALNVKILKLLVGEPIVFDDLQLVDEALWLSLTKLEALATQGDNIHDLAIPFSVDRVSRHSGRLRQVDLCERGSEIVVTVDNLDQFLEMRMREAVFNAHNPQLLAILAGFHDVVPPSSMLLLTARELELSLCGTPVLDLDDWRQNTNYHGAFEESRETHPVVAAFWHTLAAWDDEKRTRLLQWSCGMGRLPVGGFSNLQQRDGVQRNFTLTSVDRHSALYPRSHTCFNRIDLPLYAHPDSELPPALDFVVTHATADFTLD</sequence>
<dbReference type="SUPFAM" id="SSF56204">
    <property type="entry name" value="Hect, E3 ligase catalytic domain"/>
    <property type="match status" value="1"/>
</dbReference>
<evidence type="ECO:0000259" key="9">
    <source>
        <dbReference type="PROSITE" id="PS50237"/>
    </source>
</evidence>
<dbReference type="AlphaFoldDB" id="A0AAD7UGQ5"/>
<dbReference type="GO" id="GO:0006511">
    <property type="term" value="P:ubiquitin-dependent protein catabolic process"/>
    <property type="evidence" value="ECO:0007669"/>
    <property type="project" value="TreeGrafter"/>
</dbReference>
<dbReference type="Gene3D" id="3.30.2160.10">
    <property type="entry name" value="Hect, E3 ligase catalytic domain"/>
    <property type="match status" value="1"/>
</dbReference>
<feature type="region of interest" description="Disordered" evidence="7">
    <location>
        <begin position="118"/>
        <end position="259"/>
    </location>
</feature>
<evidence type="ECO:0000313" key="11">
    <source>
        <dbReference type="Proteomes" id="UP001230188"/>
    </source>
</evidence>
<dbReference type="Gene3D" id="3.90.1750.10">
    <property type="entry name" value="Hect, E3 ligase catalytic domains"/>
    <property type="match status" value="1"/>
</dbReference>
<dbReference type="Gene3D" id="3.30.2410.10">
    <property type="entry name" value="Hect, E3 ligase catalytic domain"/>
    <property type="match status" value="1"/>
</dbReference>
<organism evidence="10 11">
    <name type="scientific">Chrysophaeum taylorii</name>
    <dbReference type="NCBI Taxonomy" id="2483200"/>
    <lineage>
        <taxon>Eukaryota</taxon>
        <taxon>Sar</taxon>
        <taxon>Stramenopiles</taxon>
        <taxon>Ochrophyta</taxon>
        <taxon>Pelagophyceae</taxon>
        <taxon>Pelagomonadales</taxon>
        <taxon>Pelagomonadaceae</taxon>
        <taxon>Chrysophaeum</taxon>
    </lineage>
</organism>
<evidence type="ECO:0000256" key="8">
    <source>
        <dbReference type="SAM" id="Phobius"/>
    </source>
</evidence>
<dbReference type="GO" id="GO:0005737">
    <property type="term" value="C:cytoplasm"/>
    <property type="evidence" value="ECO:0007669"/>
    <property type="project" value="TreeGrafter"/>
</dbReference>
<dbReference type="PROSITE" id="PS50237">
    <property type="entry name" value="HECT"/>
    <property type="match status" value="1"/>
</dbReference>
<dbReference type="Proteomes" id="UP001230188">
    <property type="component" value="Unassembled WGS sequence"/>
</dbReference>
<dbReference type="InterPro" id="IPR000569">
    <property type="entry name" value="HECT_dom"/>
</dbReference>
<evidence type="ECO:0000256" key="5">
    <source>
        <dbReference type="ARBA" id="ARBA00022786"/>
    </source>
</evidence>
<keyword evidence="5 6" id="KW-0833">Ubl conjugation pathway</keyword>
<evidence type="ECO:0000256" key="1">
    <source>
        <dbReference type="ARBA" id="ARBA00000885"/>
    </source>
</evidence>
<dbReference type="InterPro" id="IPR050409">
    <property type="entry name" value="E3_ubiq-protein_ligase"/>
</dbReference>
<evidence type="ECO:0000256" key="3">
    <source>
        <dbReference type="ARBA" id="ARBA00012485"/>
    </source>
</evidence>
<dbReference type="InterPro" id="IPR035983">
    <property type="entry name" value="Hect_E3_ubiquitin_ligase"/>
</dbReference>
<dbReference type="EMBL" id="JAQMWT010000330">
    <property type="protein sequence ID" value="KAJ8604498.1"/>
    <property type="molecule type" value="Genomic_DNA"/>
</dbReference>
<name>A0AAD7UGQ5_9STRA</name>
<dbReference type="EC" id="2.3.2.26" evidence="3"/>
<feature type="region of interest" description="Disordered" evidence="7">
    <location>
        <begin position="52"/>
        <end position="102"/>
    </location>
</feature>
<dbReference type="SMART" id="SM00119">
    <property type="entry name" value="HECTc"/>
    <property type="match status" value="1"/>
</dbReference>
<feature type="compositionally biased region" description="Basic and acidic residues" evidence="7">
    <location>
        <begin position="73"/>
        <end position="88"/>
    </location>
</feature>
<feature type="compositionally biased region" description="Basic and acidic residues" evidence="7">
    <location>
        <begin position="118"/>
        <end position="136"/>
    </location>
</feature>
<dbReference type="GO" id="GO:0061630">
    <property type="term" value="F:ubiquitin protein ligase activity"/>
    <property type="evidence" value="ECO:0007669"/>
    <property type="project" value="UniProtKB-EC"/>
</dbReference>
<evidence type="ECO:0000313" key="10">
    <source>
        <dbReference type="EMBL" id="KAJ8604498.1"/>
    </source>
</evidence>
<keyword evidence="8" id="KW-1133">Transmembrane helix</keyword>
<evidence type="ECO:0000256" key="2">
    <source>
        <dbReference type="ARBA" id="ARBA00004906"/>
    </source>
</evidence>
<comment type="catalytic activity">
    <reaction evidence="1">
        <text>S-ubiquitinyl-[E2 ubiquitin-conjugating enzyme]-L-cysteine + [acceptor protein]-L-lysine = [E2 ubiquitin-conjugating enzyme]-L-cysteine + N(6)-ubiquitinyl-[acceptor protein]-L-lysine.</text>
        <dbReference type="EC" id="2.3.2.26"/>
    </reaction>
</comment>
<comment type="caution">
    <text evidence="10">The sequence shown here is derived from an EMBL/GenBank/DDBJ whole genome shotgun (WGS) entry which is preliminary data.</text>
</comment>
<dbReference type="PANTHER" id="PTHR11254">
    <property type="entry name" value="HECT DOMAIN UBIQUITIN-PROTEIN LIGASE"/>
    <property type="match status" value="1"/>
</dbReference>
<dbReference type="GO" id="GO:0016567">
    <property type="term" value="P:protein ubiquitination"/>
    <property type="evidence" value="ECO:0007669"/>
    <property type="project" value="TreeGrafter"/>
</dbReference>
<dbReference type="PANTHER" id="PTHR11254:SF440">
    <property type="entry name" value="E3 UBIQUITIN-PROTEIN LIGASE NEDD-4"/>
    <property type="match status" value="1"/>
</dbReference>
<feature type="region of interest" description="Disordered" evidence="7">
    <location>
        <begin position="367"/>
        <end position="388"/>
    </location>
</feature>
<keyword evidence="8" id="KW-0812">Transmembrane</keyword>
<feature type="transmembrane region" description="Helical" evidence="8">
    <location>
        <begin position="318"/>
        <end position="344"/>
    </location>
</feature>
<feature type="active site" description="Glycyl thioester intermediate" evidence="6">
    <location>
        <position position="873"/>
    </location>
</feature>
<evidence type="ECO:0000256" key="6">
    <source>
        <dbReference type="PROSITE-ProRule" id="PRU00104"/>
    </source>
</evidence>